<accession>A0A133Y706</accession>
<gene>
    <name evidence="4" type="ORF">HMPREF1872_01420</name>
</gene>
<dbReference type="InterPro" id="IPR051448">
    <property type="entry name" value="CdaR-like_regulators"/>
</dbReference>
<dbReference type="Pfam" id="PF17853">
    <property type="entry name" value="GGDEF_2"/>
    <property type="match status" value="1"/>
</dbReference>
<feature type="domain" description="PucR C-terminal helix-turn-helix" evidence="2">
    <location>
        <begin position="303"/>
        <end position="356"/>
    </location>
</feature>
<dbReference type="InterPro" id="IPR025736">
    <property type="entry name" value="PucR_C-HTH_dom"/>
</dbReference>
<dbReference type="AlphaFoldDB" id="A0A133Y706"/>
<dbReference type="Pfam" id="PF13556">
    <property type="entry name" value="HTH_30"/>
    <property type="match status" value="1"/>
</dbReference>
<evidence type="ECO:0000259" key="3">
    <source>
        <dbReference type="Pfam" id="PF17853"/>
    </source>
</evidence>
<organism evidence="4 5">
    <name type="scientific">Amygdalobacter nucleatus</name>
    <dbReference type="NCBI Taxonomy" id="3029274"/>
    <lineage>
        <taxon>Bacteria</taxon>
        <taxon>Bacillati</taxon>
        <taxon>Bacillota</taxon>
        <taxon>Clostridia</taxon>
        <taxon>Eubacteriales</taxon>
        <taxon>Oscillospiraceae</taxon>
        <taxon>Amygdalobacter</taxon>
    </lineage>
</organism>
<dbReference type="EMBL" id="LSCV01000045">
    <property type="protein sequence ID" value="KXB38933.1"/>
    <property type="molecule type" value="Genomic_DNA"/>
</dbReference>
<dbReference type="PANTHER" id="PTHR33744:SF15">
    <property type="entry name" value="CARBOHYDRATE DIACID REGULATOR"/>
    <property type="match status" value="1"/>
</dbReference>
<evidence type="ECO:0000313" key="4">
    <source>
        <dbReference type="EMBL" id="KXB38933.1"/>
    </source>
</evidence>
<evidence type="ECO:0000313" key="5">
    <source>
        <dbReference type="Proteomes" id="UP000070080"/>
    </source>
</evidence>
<proteinExistence type="inferred from homology"/>
<dbReference type="RefSeq" id="WP_082714385.1">
    <property type="nucleotide sequence ID" value="NZ_CP118869.1"/>
</dbReference>
<dbReference type="PATRIC" id="fig|1497955.3.peg.1387"/>
<dbReference type="InterPro" id="IPR042070">
    <property type="entry name" value="PucR_C-HTH_sf"/>
</dbReference>
<feature type="domain" description="CdaR GGDEF-like" evidence="3">
    <location>
        <begin position="130"/>
        <end position="249"/>
    </location>
</feature>
<protein>
    <recommendedName>
        <fullName evidence="6">Sugar diacid recognition</fullName>
    </recommendedName>
</protein>
<dbReference type="PANTHER" id="PTHR33744">
    <property type="entry name" value="CARBOHYDRATE DIACID REGULATOR"/>
    <property type="match status" value="1"/>
</dbReference>
<dbReference type="Gene3D" id="1.10.10.2840">
    <property type="entry name" value="PucR C-terminal helix-turn-helix domain"/>
    <property type="match status" value="1"/>
</dbReference>
<sequence length="382" mass="43983">MDVDMELEVLEKCIQDMQVILDRMVAIVSPDGKVIAATNEEEVGRVYPNVAVFFASADKIAVQDETTMMKLHISGQPKFAIVIDGTDNQAHTYISLINRWLLAELEDEVHEADFNAFLKNILLENELPGDIPLKARDFKIAYAAKRCAFLVSIDENECQNVIDILRSLYPNRQQDFILPIDQENIVVLKDLQRDQDGNFSVDLSIDEVAETILNTLKAELMTSFHIGVGTMIETLKDVAKSYREATLALVIGRIFSPENDIMKYEQLGLGRLIYQLSPTLCKMFLDEVFPDNSYFQLDNETLLTIDKFFENNLNGSETSRQLFVHRNTLVYRLDKVQKLTRLDLRKFDDAVLFKLASMVRLYLEYQERQNFGDKDDKRLMRR</sequence>
<comment type="similarity">
    <text evidence="1">Belongs to the CdaR family.</text>
</comment>
<reference evidence="5" key="1">
    <citation type="submission" date="2016-01" db="EMBL/GenBank/DDBJ databases">
        <authorList>
            <person name="Mitreva M."/>
            <person name="Pepin K.H."/>
            <person name="Mihindukulasuriya K.A."/>
            <person name="Fulton R."/>
            <person name="Fronick C."/>
            <person name="O'Laughlin M."/>
            <person name="Miner T."/>
            <person name="Herter B."/>
            <person name="Rosa B.A."/>
            <person name="Cordes M."/>
            <person name="Tomlinson C."/>
            <person name="Wollam A."/>
            <person name="Palsikar V.B."/>
            <person name="Mardis E.R."/>
            <person name="Wilson R.K."/>
        </authorList>
    </citation>
    <scope>NUCLEOTIDE SEQUENCE [LARGE SCALE GENOMIC DNA]</scope>
    <source>
        <strain evidence="5">KA00274</strain>
    </source>
</reference>
<dbReference type="OrthoDB" id="9792148at2"/>
<keyword evidence="5" id="KW-1185">Reference proteome</keyword>
<dbReference type="InterPro" id="IPR041522">
    <property type="entry name" value="CdaR_GGDEF"/>
</dbReference>
<comment type="caution">
    <text evidence="4">The sequence shown here is derived from an EMBL/GenBank/DDBJ whole genome shotgun (WGS) entry which is preliminary data.</text>
</comment>
<evidence type="ECO:0000259" key="2">
    <source>
        <dbReference type="Pfam" id="PF13556"/>
    </source>
</evidence>
<evidence type="ECO:0008006" key="6">
    <source>
        <dbReference type="Google" id="ProtNLM"/>
    </source>
</evidence>
<name>A0A133Y706_9FIRM</name>
<evidence type="ECO:0000256" key="1">
    <source>
        <dbReference type="ARBA" id="ARBA00006754"/>
    </source>
</evidence>
<dbReference type="STRING" id="1497955.HMPREF1872_01420"/>
<dbReference type="Proteomes" id="UP000070080">
    <property type="component" value="Unassembled WGS sequence"/>
</dbReference>